<dbReference type="SUPFAM" id="SSF51735">
    <property type="entry name" value="NAD(P)-binding Rossmann-fold domains"/>
    <property type="match status" value="1"/>
</dbReference>
<evidence type="ECO:0000256" key="2">
    <source>
        <dbReference type="ARBA" id="ARBA00023002"/>
    </source>
</evidence>
<name>A0ABS0TCC4_9STAP</name>
<dbReference type="Pfam" id="PF00984">
    <property type="entry name" value="UDPG_MGDP_dh"/>
    <property type="match status" value="1"/>
</dbReference>
<protein>
    <submittedName>
        <fullName evidence="6">Nucleotide sugar dehydrogenase</fullName>
    </submittedName>
</protein>
<dbReference type="PIRSF" id="PIRSF000124">
    <property type="entry name" value="UDPglc_GDPman_dh"/>
    <property type="match status" value="1"/>
</dbReference>
<comment type="caution">
    <text evidence="6">The sequence shown here is derived from an EMBL/GenBank/DDBJ whole genome shotgun (WGS) entry which is preliminary data.</text>
</comment>
<dbReference type="InterPro" id="IPR008927">
    <property type="entry name" value="6-PGluconate_DH-like_C_sf"/>
</dbReference>
<dbReference type="InterPro" id="IPR017476">
    <property type="entry name" value="UDP-Glc/GDP-Man"/>
</dbReference>
<sequence length="420" mass="47058">MKLTTIGLGYIGLPTSIMFAKHGVDVHGVDVNEKAVERLNGGHIHIEEPGLQEMYEEVLQTGKFKASMEPAEADAFIIAVPTPNNDDRYESCDISIVMAAAKSIVPYLKKGNTIIVESTIAPRTMDDYVKPFIESQGYTVGEDIYLVHCPERVLPGKILEELVYNNRIIGGITPQCVEAGKRVYSTFVKGEMIETNARTAEMSKLMENTYRDLNIALANELAKISNELNINVLDVIEMANKHPRVNIHQPGPGVGGHCLAVDPYFIIAKDPKNSRLIQTGREVNRSMPAYVVEHTKRMLKALDGHKVTVFGLTYKGDVDDIRESPAFDIYGLLKQQEGLEVVAYDPHVELSFVEKDIQKAVDGSSLVLVLSDHSEFKTLKDEQFETMEHPIIFDTKNVVPNDFEKVKYYNYGNLYEFDNE</sequence>
<dbReference type="PANTHER" id="PTHR43491:SF2">
    <property type="entry name" value="UDP-N-ACETYL-D-MANNOSAMINE DEHYDROGENASE"/>
    <property type="match status" value="1"/>
</dbReference>
<evidence type="ECO:0000313" key="6">
    <source>
        <dbReference type="EMBL" id="MBI5975388.1"/>
    </source>
</evidence>
<dbReference type="Proteomes" id="UP000751852">
    <property type="component" value="Unassembled WGS sequence"/>
</dbReference>
<dbReference type="InterPro" id="IPR028359">
    <property type="entry name" value="UDP_ManNAc/GlcNAc_DH"/>
</dbReference>
<dbReference type="EMBL" id="JABANU010000016">
    <property type="protein sequence ID" value="MBI5975388.1"/>
    <property type="molecule type" value="Genomic_DNA"/>
</dbReference>
<dbReference type="InterPro" id="IPR036220">
    <property type="entry name" value="UDP-Glc/GDP-Man_DH_C_sf"/>
</dbReference>
<evidence type="ECO:0000313" key="7">
    <source>
        <dbReference type="Proteomes" id="UP000751852"/>
    </source>
</evidence>
<dbReference type="NCBIfam" id="TIGR03026">
    <property type="entry name" value="NDP-sugDHase"/>
    <property type="match status" value="1"/>
</dbReference>
<evidence type="ECO:0000256" key="4">
    <source>
        <dbReference type="PIRNR" id="PIRNR000124"/>
    </source>
</evidence>
<dbReference type="SMART" id="SM00984">
    <property type="entry name" value="UDPG_MGDP_dh_C"/>
    <property type="match status" value="1"/>
</dbReference>
<dbReference type="RefSeq" id="WP_198618166.1">
    <property type="nucleotide sequence ID" value="NZ_JABANU010000016.1"/>
</dbReference>
<reference evidence="6 7" key="1">
    <citation type="submission" date="2020-04" db="EMBL/GenBank/DDBJ databases">
        <title>Staphylococcus species from domestic dog.</title>
        <authorList>
            <person name="Paterson G.K."/>
        </authorList>
    </citation>
    <scope>NUCLEOTIDE SEQUENCE [LARGE SCALE GENOMIC DNA]</scope>
    <source>
        <strain evidence="6 7">H16/1A</strain>
    </source>
</reference>
<gene>
    <name evidence="6" type="ORF">HHH54_07195</name>
</gene>
<keyword evidence="2" id="KW-0560">Oxidoreductase</keyword>
<keyword evidence="7" id="KW-1185">Reference proteome</keyword>
<dbReference type="InterPro" id="IPR001732">
    <property type="entry name" value="UDP-Glc/GDP-Man_DH_N"/>
</dbReference>
<organism evidence="6 7">
    <name type="scientific">Staphylococcus canis</name>
    <dbReference type="NCBI Taxonomy" id="2724942"/>
    <lineage>
        <taxon>Bacteria</taxon>
        <taxon>Bacillati</taxon>
        <taxon>Bacillota</taxon>
        <taxon>Bacilli</taxon>
        <taxon>Bacillales</taxon>
        <taxon>Staphylococcaceae</taxon>
        <taxon>Staphylococcus</taxon>
    </lineage>
</organism>
<evidence type="ECO:0000256" key="3">
    <source>
        <dbReference type="ARBA" id="ARBA00023027"/>
    </source>
</evidence>
<keyword evidence="3" id="KW-0520">NAD</keyword>
<dbReference type="InterPro" id="IPR014027">
    <property type="entry name" value="UDP-Glc/GDP-Man_DH_C"/>
</dbReference>
<dbReference type="SUPFAM" id="SSF52413">
    <property type="entry name" value="UDP-glucose/GDP-mannose dehydrogenase C-terminal domain"/>
    <property type="match status" value="1"/>
</dbReference>
<evidence type="ECO:0000256" key="1">
    <source>
        <dbReference type="ARBA" id="ARBA00006601"/>
    </source>
</evidence>
<feature type="domain" description="UDP-glucose/GDP-mannose dehydrogenase C-terminal" evidence="5">
    <location>
        <begin position="308"/>
        <end position="401"/>
    </location>
</feature>
<dbReference type="PANTHER" id="PTHR43491">
    <property type="entry name" value="UDP-N-ACETYL-D-MANNOSAMINE DEHYDROGENASE"/>
    <property type="match status" value="1"/>
</dbReference>
<dbReference type="InterPro" id="IPR036291">
    <property type="entry name" value="NAD(P)-bd_dom_sf"/>
</dbReference>
<dbReference type="Pfam" id="PF03721">
    <property type="entry name" value="UDPG_MGDP_dh_N"/>
    <property type="match status" value="1"/>
</dbReference>
<dbReference type="Pfam" id="PF03720">
    <property type="entry name" value="UDPG_MGDP_dh_C"/>
    <property type="match status" value="1"/>
</dbReference>
<proteinExistence type="inferred from homology"/>
<dbReference type="InterPro" id="IPR014026">
    <property type="entry name" value="UDP-Glc/GDP-Man_DH_dimer"/>
</dbReference>
<comment type="similarity">
    <text evidence="1 4">Belongs to the UDP-glucose/GDP-mannose dehydrogenase family.</text>
</comment>
<dbReference type="PIRSF" id="PIRSF500136">
    <property type="entry name" value="UDP_ManNAc_DH"/>
    <property type="match status" value="1"/>
</dbReference>
<accession>A0ABS0TCC4</accession>
<dbReference type="SUPFAM" id="SSF48179">
    <property type="entry name" value="6-phosphogluconate dehydrogenase C-terminal domain-like"/>
    <property type="match status" value="1"/>
</dbReference>
<evidence type="ECO:0000259" key="5">
    <source>
        <dbReference type="SMART" id="SM00984"/>
    </source>
</evidence>
<dbReference type="Gene3D" id="3.40.50.720">
    <property type="entry name" value="NAD(P)-binding Rossmann-like Domain"/>
    <property type="match status" value="2"/>
</dbReference>